<dbReference type="EMBL" id="CM055756">
    <property type="protein sequence ID" value="KAJ7989419.1"/>
    <property type="molecule type" value="Genomic_DNA"/>
</dbReference>
<evidence type="ECO:0000313" key="1">
    <source>
        <dbReference type="EMBL" id="KAJ7989419.1"/>
    </source>
</evidence>
<protein>
    <submittedName>
        <fullName evidence="1">Uncharacterized protein</fullName>
    </submittedName>
</protein>
<name>A0ACC2FDH0_DALPE</name>
<gene>
    <name evidence="1" type="ORF">DPEC_G00304350</name>
</gene>
<proteinExistence type="predicted"/>
<dbReference type="Proteomes" id="UP001157502">
    <property type="component" value="Chromosome 29"/>
</dbReference>
<reference evidence="1" key="1">
    <citation type="submission" date="2021-05" db="EMBL/GenBank/DDBJ databases">
        <authorList>
            <person name="Pan Q."/>
            <person name="Jouanno E."/>
            <person name="Zahm M."/>
            <person name="Klopp C."/>
            <person name="Cabau C."/>
            <person name="Louis A."/>
            <person name="Berthelot C."/>
            <person name="Parey E."/>
            <person name="Roest Crollius H."/>
            <person name="Montfort J."/>
            <person name="Robinson-Rechavi M."/>
            <person name="Bouchez O."/>
            <person name="Lampietro C."/>
            <person name="Lopez Roques C."/>
            <person name="Donnadieu C."/>
            <person name="Postlethwait J."/>
            <person name="Bobe J."/>
            <person name="Dillon D."/>
            <person name="Chandos A."/>
            <person name="von Hippel F."/>
            <person name="Guiguen Y."/>
        </authorList>
    </citation>
    <scope>NUCLEOTIDE SEQUENCE</scope>
    <source>
        <strain evidence="1">YG-Jan2019</strain>
    </source>
</reference>
<organism evidence="1 2">
    <name type="scientific">Dallia pectoralis</name>
    <name type="common">Alaska blackfish</name>
    <dbReference type="NCBI Taxonomy" id="75939"/>
    <lineage>
        <taxon>Eukaryota</taxon>
        <taxon>Metazoa</taxon>
        <taxon>Chordata</taxon>
        <taxon>Craniata</taxon>
        <taxon>Vertebrata</taxon>
        <taxon>Euteleostomi</taxon>
        <taxon>Actinopterygii</taxon>
        <taxon>Neopterygii</taxon>
        <taxon>Teleostei</taxon>
        <taxon>Protacanthopterygii</taxon>
        <taxon>Esociformes</taxon>
        <taxon>Umbridae</taxon>
        <taxon>Dallia</taxon>
    </lineage>
</organism>
<keyword evidence="2" id="KW-1185">Reference proteome</keyword>
<sequence length="98" mass="10704">MKTKQQFAVVSVSARPLCDAPYLIIWQRHGAPEPLGRGRGHRDAMISVALRAHGEMGAFSKGPPIKPRSRDSDSLRSGILSDPPPTNRGLCQAVRYGR</sequence>
<accession>A0ACC2FDH0</accession>
<evidence type="ECO:0000313" key="2">
    <source>
        <dbReference type="Proteomes" id="UP001157502"/>
    </source>
</evidence>
<comment type="caution">
    <text evidence="1">The sequence shown here is derived from an EMBL/GenBank/DDBJ whole genome shotgun (WGS) entry which is preliminary data.</text>
</comment>